<feature type="chain" id="PRO_5013227889" evidence="16">
    <location>
        <begin position="22"/>
        <end position="686"/>
    </location>
</feature>
<evidence type="ECO:0000256" key="2">
    <source>
        <dbReference type="ARBA" id="ARBA00009810"/>
    </source>
</evidence>
<dbReference type="Gene3D" id="2.40.170.20">
    <property type="entry name" value="TonB-dependent receptor, beta-barrel domain"/>
    <property type="match status" value="1"/>
</dbReference>
<feature type="domain" description="TonB-dependent receptor-like beta-barrel" evidence="17">
    <location>
        <begin position="234"/>
        <end position="654"/>
    </location>
</feature>
<keyword evidence="4 14" id="KW-1134">Transmembrane beta strand</keyword>
<keyword evidence="11 14" id="KW-0472">Membrane</keyword>
<keyword evidence="8" id="KW-0408">Iron</keyword>
<dbReference type="InterPro" id="IPR036942">
    <property type="entry name" value="Beta-barrel_TonB_sf"/>
</dbReference>
<evidence type="ECO:0000313" key="19">
    <source>
        <dbReference type="EMBL" id="SKB75539.1"/>
    </source>
</evidence>
<evidence type="ECO:0000256" key="7">
    <source>
        <dbReference type="ARBA" id="ARBA00022729"/>
    </source>
</evidence>
<dbReference type="GO" id="GO:0015344">
    <property type="term" value="F:siderophore uptake transmembrane transporter activity"/>
    <property type="evidence" value="ECO:0007669"/>
    <property type="project" value="TreeGrafter"/>
</dbReference>
<dbReference type="RefSeq" id="WP_079639264.1">
    <property type="nucleotide sequence ID" value="NZ_FUYP01000016.1"/>
</dbReference>
<protein>
    <submittedName>
        <fullName evidence="19">Iron complex outermembrane recepter protein</fullName>
    </submittedName>
</protein>
<feature type="domain" description="TonB-dependent receptor plug" evidence="18">
    <location>
        <begin position="50"/>
        <end position="148"/>
    </location>
</feature>
<feature type="signal peptide" evidence="16">
    <location>
        <begin position="1"/>
        <end position="21"/>
    </location>
</feature>
<evidence type="ECO:0000256" key="15">
    <source>
        <dbReference type="RuleBase" id="RU003357"/>
    </source>
</evidence>
<keyword evidence="10 15" id="KW-0798">TonB box</keyword>
<evidence type="ECO:0000259" key="17">
    <source>
        <dbReference type="Pfam" id="PF00593"/>
    </source>
</evidence>
<evidence type="ECO:0000256" key="1">
    <source>
        <dbReference type="ARBA" id="ARBA00004571"/>
    </source>
</evidence>
<keyword evidence="6 14" id="KW-0812">Transmembrane</keyword>
<dbReference type="Gene3D" id="2.170.130.10">
    <property type="entry name" value="TonB-dependent receptor, plug domain"/>
    <property type="match status" value="1"/>
</dbReference>
<dbReference type="GO" id="GO:0038023">
    <property type="term" value="F:signaling receptor activity"/>
    <property type="evidence" value="ECO:0007669"/>
    <property type="project" value="InterPro"/>
</dbReference>
<keyword evidence="9" id="KW-0406">Ion transport</keyword>
<evidence type="ECO:0000256" key="9">
    <source>
        <dbReference type="ARBA" id="ARBA00023065"/>
    </source>
</evidence>
<evidence type="ECO:0000256" key="3">
    <source>
        <dbReference type="ARBA" id="ARBA00022448"/>
    </source>
</evidence>
<evidence type="ECO:0000256" key="5">
    <source>
        <dbReference type="ARBA" id="ARBA00022496"/>
    </source>
</evidence>
<evidence type="ECO:0000256" key="14">
    <source>
        <dbReference type="PROSITE-ProRule" id="PRU01360"/>
    </source>
</evidence>
<evidence type="ECO:0000256" key="12">
    <source>
        <dbReference type="ARBA" id="ARBA00023170"/>
    </source>
</evidence>
<dbReference type="NCBIfam" id="TIGR01783">
    <property type="entry name" value="TonB-siderophor"/>
    <property type="match status" value="1"/>
</dbReference>
<dbReference type="PANTHER" id="PTHR32552:SF68">
    <property type="entry name" value="FERRICHROME OUTER MEMBRANE TRANSPORTER_PHAGE RECEPTOR"/>
    <property type="match status" value="1"/>
</dbReference>
<evidence type="ECO:0000256" key="10">
    <source>
        <dbReference type="ARBA" id="ARBA00023077"/>
    </source>
</evidence>
<evidence type="ECO:0000256" key="13">
    <source>
        <dbReference type="ARBA" id="ARBA00023237"/>
    </source>
</evidence>
<dbReference type="AlphaFoldDB" id="A0A1T5DV78"/>
<sequence>MKNARIALLLGAALASGNALAADAASAEAEDQGSIVVTGYAGTKTETALVELPQPVKIITADQYEAQGAINISDTVKYAAGVLANPYGRDTRVDGFNVRGIDALQFRDGMRDIFSYYASITSDPYNFERVEIVRGPASVLFGQGSIGGLVNLVSKSPGFETQGEVSLVYGSYDRKEVLADVNLALSDSLAIRTVARARDAGTYVDHVPDDRVMFAPSLRWQPSADTDIILTGLYQEDDTGSTSQFLPIIGTFRPNPGAPGNLDRYTFVGKPGWDRYAGRSLQGMASVTHDFSDAVRLSLKARYIDSDLEYFTHYADSYSNPTDPFSVYGTDRRTIGLYADASDARMNVFSTDNNLQFDFNTGANVEHKLLVGIDYSWNKVGKRGVFGFETIDLYDIDYDALQTYDPTGPFAYDSQKQLGVYVQDQIRFFDRVSVVLGARRDRVTSSAGNKDNATTFRAGIIGDIGAGISPFVSYTESFLPIAGRNENADGSVGDPFRPQTGEQWEAGFKWHPRSGTLVTVTAFRVKERNRVLYLAGGGTAQSGELTTKGIEVEASHTLPGNFDLLVNYGYNKLKSEVNTDLDYLPRHIASIWSTKTFGLEGDAQLRLGAGVVYTGKRRSTGPAWSLVTPSNTTVDALAEVSWGQWRFAVNATNLLNNRFFASCLARGDCFVGAPRNVMATVGYRFR</sequence>
<evidence type="ECO:0000256" key="8">
    <source>
        <dbReference type="ARBA" id="ARBA00023004"/>
    </source>
</evidence>
<gene>
    <name evidence="19" type="ORF">SAMN06295937_101684</name>
</gene>
<dbReference type="Pfam" id="PF07715">
    <property type="entry name" value="Plug"/>
    <property type="match status" value="1"/>
</dbReference>
<comment type="subcellular location">
    <subcellularLocation>
        <location evidence="1 14">Cell outer membrane</location>
        <topology evidence="1 14">Multi-pass membrane protein</topology>
    </subcellularLocation>
</comment>
<evidence type="ECO:0000256" key="11">
    <source>
        <dbReference type="ARBA" id="ARBA00023136"/>
    </source>
</evidence>
<dbReference type="OrthoDB" id="9760333at2"/>
<keyword evidence="5" id="KW-0410">Iron transport</keyword>
<dbReference type="InterPro" id="IPR037066">
    <property type="entry name" value="Plug_dom_sf"/>
</dbReference>
<dbReference type="SUPFAM" id="SSF56935">
    <property type="entry name" value="Porins"/>
    <property type="match status" value="1"/>
</dbReference>
<evidence type="ECO:0000313" key="20">
    <source>
        <dbReference type="Proteomes" id="UP000190044"/>
    </source>
</evidence>
<organism evidence="19 20">
    <name type="scientific">Sphingopyxis flava</name>
    <dbReference type="NCBI Taxonomy" id="1507287"/>
    <lineage>
        <taxon>Bacteria</taxon>
        <taxon>Pseudomonadati</taxon>
        <taxon>Pseudomonadota</taxon>
        <taxon>Alphaproteobacteria</taxon>
        <taxon>Sphingomonadales</taxon>
        <taxon>Sphingomonadaceae</taxon>
        <taxon>Sphingopyxis</taxon>
    </lineage>
</organism>
<dbReference type="InterPro" id="IPR039426">
    <property type="entry name" value="TonB-dep_rcpt-like"/>
</dbReference>
<dbReference type="PANTHER" id="PTHR32552">
    <property type="entry name" value="FERRICHROME IRON RECEPTOR-RELATED"/>
    <property type="match status" value="1"/>
</dbReference>
<keyword evidence="3 14" id="KW-0813">Transport</keyword>
<dbReference type="GO" id="GO:0009279">
    <property type="term" value="C:cell outer membrane"/>
    <property type="evidence" value="ECO:0007669"/>
    <property type="project" value="UniProtKB-SubCell"/>
</dbReference>
<evidence type="ECO:0000256" key="4">
    <source>
        <dbReference type="ARBA" id="ARBA00022452"/>
    </source>
</evidence>
<dbReference type="CDD" id="cd01347">
    <property type="entry name" value="ligand_gated_channel"/>
    <property type="match status" value="1"/>
</dbReference>
<dbReference type="Proteomes" id="UP000190044">
    <property type="component" value="Unassembled WGS sequence"/>
</dbReference>
<evidence type="ECO:0000259" key="18">
    <source>
        <dbReference type="Pfam" id="PF07715"/>
    </source>
</evidence>
<keyword evidence="20" id="KW-1185">Reference proteome</keyword>
<dbReference type="InterPro" id="IPR010105">
    <property type="entry name" value="TonB_sidphr_rcpt"/>
</dbReference>
<dbReference type="InterPro" id="IPR000531">
    <property type="entry name" value="Beta-barrel_TonB"/>
</dbReference>
<keyword evidence="12" id="KW-0675">Receptor</keyword>
<comment type="similarity">
    <text evidence="2 14 15">Belongs to the TonB-dependent receptor family.</text>
</comment>
<dbReference type="PROSITE" id="PS52016">
    <property type="entry name" value="TONB_DEPENDENT_REC_3"/>
    <property type="match status" value="1"/>
</dbReference>
<dbReference type="GO" id="GO:0015891">
    <property type="term" value="P:siderophore transport"/>
    <property type="evidence" value="ECO:0007669"/>
    <property type="project" value="InterPro"/>
</dbReference>
<accession>A0A1T5DV78</accession>
<keyword evidence="7 16" id="KW-0732">Signal</keyword>
<dbReference type="InterPro" id="IPR012910">
    <property type="entry name" value="Plug_dom"/>
</dbReference>
<dbReference type="Pfam" id="PF00593">
    <property type="entry name" value="TonB_dep_Rec_b-barrel"/>
    <property type="match status" value="1"/>
</dbReference>
<dbReference type="EMBL" id="FUYP01000016">
    <property type="protein sequence ID" value="SKB75539.1"/>
    <property type="molecule type" value="Genomic_DNA"/>
</dbReference>
<name>A0A1T5DV78_9SPHN</name>
<keyword evidence="13 14" id="KW-0998">Cell outer membrane</keyword>
<reference evidence="20" key="1">
    <citation type="submission" date="2017-02" db="EMBL/GenBank/DDBJ databases">
        <authorList>
            <person name="Varghese N."/>
            <person name="Submissions S."/>
        </authorList>
    </citation>
    <scope>NUCLEOTIDE SEQUENCE [LARGE SCALE GENOMIC DNA]</scope>
    <source>
        <strain evidence="20">R11H</strain>
    </source>
</reference>
<evidence type="ECO:0000256" key="6">
    <source>
        <dbReference type="ARBA" id="ARBA00022692"/>
    </source>
</evidence>
<proteinExistence type="inferred from homology"/>
<evidence type="ECO:0000256" key="16">
    <source>
        <dbReference type="SAM" id="SignalP"/>
    </source>
</evidence>